<dbReference type="InterPro" id="IPR035937">
    <property type="entry name" value="FPG_N"/>
</dbReference>
<sequence length="278" mass="30360">MPEGHTLHALAGRVDAAFAGTAVRFSSPQGRFAGSAAALDGARVEGAEAHGKHLAIRVEGARVVHVHLGLFGRFSVRRHRRVDRGEAPTDLPLTGQVRLRMVNRTHVGDLRGPIVCELVTDDGWEEVRSGLGADPLREERLPDAVLARLARSRRAVGAVLMDQGLVAGVGNVYRAELLHRHGLDPHTPAREVPQRVVHELWDDLVRLMPLGVRTGRILVADDDVERARTLLADGGTGRVRPAYAVYRRHGRTCPRCGGTVVKETMAGRNLFWCPGCQR</sequence>
<evidence type="ECO:0000256" key="11">
    <source>
        <dbReference type="ARBA" id="ARBA00023239"/>
    </source>
</evidence>
<comment type="similarity">
    <text evidence="2">Belongs to the FPG family.</text>
</comment>
<evidence type="ECO:0000259" key="17">
    <source>
        <dbReference type="PROSITE" id="PS51068"/>
    </source>
</evidence>
<evidence type="ECO:0000256" key="7">
    <source>
        <dbReference type="ARBA" id="ARBA00022801"/>
    </source>
</evidence>
<dbReference type="SMART" id="SM00898">
    <property type="entry name" value="Fapy_DNA_glyco"/>
    <property type="match status" value="1"/>
</dbReference>
<dbReference type="SUPFAM" id="SSF46946">
    <property type="entry name" value="S13-like H2TH domain"/>
    <property type="match status" value="1"/>
</dbReference>
<dbReference type="Pfam" id="PF06827">
    <property type="entry name" value="zf-FPG_IleRS"/>
    <property type="match status" value="1"/>
</dbReference>
<keyword evidence="11" id="KW-0456">Lyase</keyword>
<feature type="domain" description="FPG-type" evidence="16">
    <location>
        <begin position="244"/>
        <end position="278"/>
    </location>
</feature>
<dbReference type="InterPro" id="IPR000214">
    <property type="entry name" value="Znf_DNA_glyclase/AP_lyase"/>
</dbReference>
<dbReference type="Gene3D" id="1.10.8.50">
    <property type="match status" value="1"/>
</dbReference>
<evidence type="ECO:0000313" key="19">
    <source>
        <dbReference type="Proteomes" id="UP001430172"/>
    </source>
</evidence>
<evidence type="ECO:0000256" key="13">
    <source>
        <dbReference type="ARBA" id="ARBA00023295"/>
    </source>
</evidence>
<name>A0ABS2CMZ3_9MICO</name>
<evidence type="ECO:0000256" key="3">
    <source>
        <dbReference type="ARBA" id="ARBA00012720"/>
    </source>
</evidence>
<proteinExistence type="inferred from homology"/>
<evidence type="ECO:0000256" key="2">
    <source>
        <dbReference type="ARBA" id="ARBA00009409"/>
    </source>
</evidence>
<keyword evidence="7" id="KW-0378">Hydrolase</keyword>
<evidence type="ECO:0000259" key="16">
    <source>
        <dbReference type="PROSITE" id="PS51066"/>
    </source>
</evidence>
<organism evidence="18 19">
    <name type="scientific">Phycicoccus sonneratiae</name>
    <dbReference type="NCBI Taxonomy" id="2807628"/>
    <lineage>
        <taxon>Bacteria</taxon>
        <taxon>Bacillati</taxon>
        <taxon>Actinomycetota</taxon>
        <taxon>Actinomycetes</taxon>
        <taxon>Micrococcales</taxon>
        <taxon>Intrasporangiaceae</taxon>
        <taxon>Phycicoccus</taxon>
    </lineage>
</organism>
<dbReference type="EMBL" id="JAFDVD010000013">
    <property type="protein sequence ID" value="MBM6401198.1"/>
    <property type="molecule type" value="Genomic_DNA"/>
</dbReference>
<dbReference type="RefSeq" id="WP_204131666.1">
    <property type="nucleotide sequence ID" value="NZ_JAFDVD010000013.1"/>
</dbReference>
<comment type="catalytic activity">
    <reaction evidence="14">
        <text>2'-deoxyribonucleotide-(2'-deoxyribose 5'-phosphate)-2'-deoxyribonucleotide-DNA = a 3'-end 2'-deoxyribonucleotide-(2,3-dehydro-2,3-deoxyribose 5'-phosphate)-DNA + a 5'-end 5'-phospho-2'-deoxyribonucleoside-DNA + H(+)</text>
        <dbReference type="Rhea" id="RHEA:66592"/>
        <dbReference type="Rhea" id="RHEA-COMP:13180"/>
        <dbReference type="Rhea" id="RHEA-COMP:16897"/>
        <dbReference type="Rhea" id="RHEA-COMP:17067"/>
        <dbReference type="ChEBI" id="CHEBI:15378"/>
        <dbReference type="ChEBI" id="CHEBI:136412"/>
        <dbReference type="ChEBI" id="CHEBI:157695"/>
        <dbReference type="ChEBI" id="CHEBI:167181"/>
        <dbReference type="EC" id="4.2.99.18"/>
    </reaction>
</comment>
<dbReference type="EC" id="4.2.99.18" evidence="3"/>
<keyword evidence="13" id="KW-0326">Glycosidase</keyword>
<dbReference type="PROSITE" id="PS01242">
    <property type="entry name" value="ZF_FPG_1"/>
    <property type="match status" value="1"/>
</dbReference>
<dbReference type="PANTHER" id="PTHR42697">
    <property type="entry name" value="ENDONUCLEASE 8"/>
    <property type="match status" value="1"/>
</dbReference>
<dbReference type="InterPro" id="IPR010979">
    <property type="entry name" value="Ribosomal_uS13-like_H2TH"/>
</dbReference>
<evidence type="ECO:0000256" key="12">
    <source>
        <dbReference type="ARBA" id="ARBA00023268"/>
    </source>
</evidence>
<dbReference type="SUPFAM" id="SSF57716">
    <property type="entry name" value="Glucocorticoid receptor-like (DNA-binding domain)"/>
    <property type="match status" value="1"/>
</dbReference>
<dbReference type="InterPro" id="IPR012319">
    <property type="entry name" value="FPG_cat"/>
</dbReference>
<dbReference type="Gene3D" id="3.20.190.10">
    <property type="entry name" value="MutM-like, N-terminal"/>
    <property type="match status" value="1"/>
</dbReference>
<dbReference type="InterPro" id="IPR015886">
    <property type="entry name" value="H2TH_FPG"/>
</dbReference>
<dbReference type="SUPFAM" id="SSF81624">
    <property type="entry name" value="N-terminal domain of MutM-like DNA repair proteins"/>
    <property type="match status" value="1"/>
</dbReference>
<keyword evidence="5" id="KW-0227">DNA damage</keyword>
<evidence type="ECO:0000256" key="1">
    <source>
        <dbReference type="ARBA" id="ARBA00001947"/>
    </source>
</evidence>
<evidence type="ECO:0000256" key="6">
    <source>
        <dbReference type="ARBA" id="ARBA00022771"/>
    </source>
</evidence>
<dbReference type="CDD" id="cd08970">
    <property type="entry name" value="AcNei1_N"/>
    <property type="match status" value="1"/>
</dbReference>
<keyword evidence="10" id="KW-0234">DNA repair</keyword>
<keyword evidence="9" id="KW-0238">DNA-binding</keyword>
<protein>
    <recommendedName>
        <fullName evidence="3">DNA-(apurinic or apyrimidinic site) lyase</fullName>
        <ecNumber evidence="3">4.2.99.18</ecNumber>
    </recommendedName>
</protein>
<evidence type="ECO:0000256" key="4">
    <source>
        <dbReference type="ARBA" id="ARBA00022723"/>
    </source>
</evidence>
<dbReference type="SMART" id="SM01232">
    <property type="entry name" value="H2TH"/>
    <property type="match status" value="1"/>
</dbReference>
<dbReference type="InterPro" id="IPR015887">
    <property type="entry name" value="DNA_glyclase_Znf_dom_DNA_BS"/>
</dbReference>
<evidence type="ECO:0000256" key="5">
    <source>
        <dbReference type="ARBA" id="ARBA00022763"/>
    </source>
</evidence>
<keyword evidence="19" id="KW-1185">Reference proteome</keyword>
<dbReference type="InterPro" id="IPR010663">
    <property type="entry name" value="Znf_FPG/IleRS"/>
</dbReference>
<evidence type="ECO:0000256" key="10">
    <source>
        <dbReference type="ARBA" id="ARBA00023204"/>
    </source>
</evidence>
<dbReference type="Pfam" id="PF06831">
    <property type="entry name" value="H2TH"/>
    <property type="match status" value="1"/>
</dbReference>
<feature type="domain" description="Formamidopyrimidine-DNA glycosylase catalytic" evidence="17">
    <location>
        <begin position="2"/>
        <end position="108"/>
    </location>
</feature>
<keyword evidence="4" id="KW-0479">Metal-binding</keyword>
<dbReference type="PROSITE" id="PS51066">
    <property type="entry name" value="ZF_FPG_2"/>
    <property type="match status" value="1"/>
</dbReference>
<evidence type="ECO:0000256" key="14">
    <source>
        <dbReference type="ARBA" id="ARBA00044632"/>
    </source>
</evidence>
<accession>A0ABS2CMZ3</accession>
<keyword evidence="6 15" id="KW-0863">Zinc-finger</keyword>
<dbReference type="PANTHER" id="PTHR42697:SF3">
    <property type="entry name" value="ENDONUCLEASE 8 1"/>
    <property type="match status" value="1"/>
</dbReference>
<dbReference type="Pfam" id="PF01149">
    <property type="entry name" value="Fapy_DNA_glyco"/>
    <property type="match status" value="1"/>
</dbReference>
<evidence type="ECO:0000256" key="8">
    <source>
        <dbReference type="ARBA" id="ARBA00022833"/>
    </source>
</evidence>
<keyword evidence="8" id="KW-0862">Zinc</keyword>
<reference evidence="18" key="1">
    <citation type="submission" date="2021-02" db="EMBL/GenBank/DDBJ databases">
        <title>Phycicoccus sp. MQZ13P-5T, whole genome shotgun sequence.</title>
        <authorList>
            <person name="Tuo L."/>
        </authorList>
    </citation>
    <scope>NUCLEOTIDE SEQUENCE</scope>
    <source>
        <strain evidence="18">MQZ13P-5</strain>
    </source>
</reference>
<evidence type="ECO:0000313" key="18">
    <source>
        <dbReference type="EMBL" id="MBM6401198.1"/>
    </source>
</evidence>
<evidence type="ECO:0000256" key="15">
    <source>
        <dbReference type="PROSITE-ProRule" id="PRU00391"/>
    </source>
</evidence>
<comment type="cofactor">
    <cofactor evidence="1">
        <name>Zn(2+)</name>
        <dbReference type="ChEBI" id="CHEBI:29105"/>
    </cofactor>
</comment>
<dbReference type="PROSITE" id="PS51068">
    <property type="entry name" value="FPG_CAT"/>
    <property type="match status" value="1"/>
</dbReference>
<dbReference type="Proteomes" id="UP001430172">
    <property type="component" value="Unassembled WGS sequence"/>
</dbReference>
<keyword evidence="12" id="KW-0511">Multifunctional enzyme</keyword>
<comment type="caution">
    <text evidence="18">The sequence shown here is derived from an EMBL/GenBank/DDBJ whole genome shotgun (WGS) entry which is preliminary data.</text>
</comment>
<gene>
    <name evidence="18" type="ORF">JQN70_12420</name>
</gene>
<evidence type="ECO:0000256" key="9">
    <source>
        <dbReference type="ARBA" id="ARBA00023125"/>
    </source>
</evidence>